<evidence type="ECO:0000259" key="2">
    <source>
        <dbReference type="Pfam" id="PF23493"/>
    </source>
</evidence>
<dbReference type="InterPro" id="IPR057798">
    <property type="entry name" value="PH_YqeB"/>
</dbReference>
<feature type="transmembrane region" description="Helical" evidence="1">
    <location>
        <begin position="33"/>
        <end position="58"/>
    </location>
</feature>
<dbReference type="InterPro" id="IPR056411">
    <property type="entry name" value="CysS_C"/>
</dbReference>
<protein>
    <recommendedName>
        <fullName evidence="6">DUF4230 domain-containing protein</fullName>
    </recommendedName>
</protein>
<dbReference type="EMBL" id="BAAALT010000121">
    <property type="protein sequence ID" value="GAA1812989.1"/>
    <property type="molecule type" value="Genomic_DNA"/>
</dbReference>
<keyword evidence="1" id="KW-0472">Membrane</keyword>
<feature type="transmembrane region" description="Helical" evidence="1">
    <location>
        <begin position="78"/>
        <end position="98"/>
    </location>
</feature>
<evidence type="ECO:0000259" key="3">
    <source>
        <dbReference type="Pfam" id="PF23494"/>
    </source>
</evidence>
<keyword evidence="5" id="KW-1185">Reference proteome</keyword>
<reference evidence="5" key="1">
    <citation type="journal article" date="2019" name="Int. J. Syst. Evol. Microbiol.">
        <title>The Global Catalogue of Microorganisms (GCM) 10K type strain sequencing project: providing services to taxonomists for standard genome sequencing and annotation.</title>
        <authorList>
            <consortium name="The Broad Institute Genomics Platform"/>
            <consortium name="The Broad Institute Genome Sequencing Center for Infectious Disease"/>
            <person name="Wu L."/>
            <person name="Ma J."/>
        </authorList>
    </citation>
    <scope>NUCLEOTIDE SEQUENCE [LARGE SCALE GENOMIC DNA]</scope>
    <source>
        <strain evidence="5">JCM 13250</strain>
    </source>
</reference>
<evidence type="ECO:0000313" key="5">
    <source>
        <dbReference type="Proteomes" id="UP001500218"/>
    </source>
</evidence>
<organism evidence="4 5">
    <name type="scientific">Luedemannella flava</name>
    <dbReference type="NCBI Taxonomy" id="349316"/>
    <lineage>
        <taxon>Bacteria</taxon>
        <taxon>Bacillati</taxon>
        <taxon>Actinomycetota</taxon>
        <taxon>Actinomycetes</taxon>
        <taxon>Micromonosporales</taxon>
        <taxon>Micromonosporaceae</taxon>
        <taxon>Luedemannella</taxon>
    </lineage>
</organism>
<keyword evidence="1" id="KW-1133">Transmembrane helix</keyword>
<comment type="caution">
    <text evidence="4">The sequence shown here is derived from an EMBL/GenBank/DDBJ whole genome shotgun (WGS) entry which is preliminary data.</text>
</comment>
<accession>A0ABP4YJL8</accession>
<dbReference type="Pfam" id="PF23493">
    <property type="entry name" value="CysS_C"/>
    <property type="match status" value="1"/>
</dbReference>
<evidence type="ECO:0008006" key="6">
    <source>
        <dbReference type="Google" id="ProtNLM"/>
    </source>
</evidence>
<dbReference type="Pfam" id="PF23494">
    <property type="entry name" value="bPH_10"/>
    <property type="match status" value="1"/>
</dbReference>
<dbReference type="Proteomes" id="UP001500218">
    <property type="component" value="Unassembled WGS sequence"/>
</dbReference>
<feature type="domain" description="YqeB PH" evidence="3">
    <location>
        <begin position="23"/>
        <end position="174"/>
    </location>
</feature>
<name>A0ABP4YJL8_9ACTN</name>
<gene>
    <name evidence="4" type="ORF">GCM10009682_37700</name>
</gene>
<sequence>MARDPAHRRQPLGSIVTSEPRTTVLSMSRSDRLATFIVLPTLGVLAAVLLPPLARWALSLERGLPFRPLFWAVGAVDRPWRLAVAVALGALAGLALAASAHRSATTVTLTDDAVRLDVEGWTATVARRDIAAVFLDKDRLVLLAADCRHLAREPVASNRTATAEAFVSHGYPWREADPHAHRYRAFDGASADVPAEVGAILIARQKALRGKDTTQARELRIAAQRLGFEVREDGTTQFWRGIG</sequence>
<keyword evidence="1" id="KW-0812">Transmembrane</keyword>
<proteinExistence type="predicted"/>
<feature type="domain" description="Cysteinyl-tRNA ligase anticodon binding" evidence="2">
    <location>
        <begin position="191"/>
        <end position="240"/>
    </location>
</feature>
<evidence type="ECO:0000313" key="4">
    <source>
        <dbReference type="EMBL" id="GAA1812989.1"/>
    </source>
</evidence>
<evidence type="ECO:0000256" key="1">
    <source>
        <dbReference type="SAM" id="Phobius"/>
    </source>
</evidence>